<feature type="region of interest" description="Disordered" evidence="7">
    <location>
        <begin position="183"/>
        <end position="202"/>
    </location>
</feature>
<dbReference type="Gene3D" id="3.30.2410.10">
    <property type="entry name" value="Hect, E3 ligase catalytic domain"/>
    <property type="match status" value="1"/>
</dbReference>
<name>A0ABP0UIU4_9BRYO</name>
<gene>
    <name evidence="9" type="ORF">CSSPTR1EN2_LOCUS16138</name>
</gene>
<dbReference type="Pfam" id="PF00632">
    <property type="entry name" value="HECT"/>
    <property type="match status" value="1"/>
</dbReference>
<sequence>METRSRKQREGTAHRESPATPAGLKRARHSFVAASAAATSSLTPSSTPTLSTPIIPTAAAAALLTGIAAVSVCGLDPPPPASRATRFSTRTTTAAAASVTSAARLPSETEMDFKGQGLASGSKRDHSKTRGKRGGDQSLKHPFDEGLGSEDSDRETEKGKETEVEKERGRDRSDRERVVVAAAANGGDEDDDGEGGSPLHQNLASASSALHGLLRKLGAGFDDLLPSSIPSSNQNSRLRRILSGLRAEGEEGRQLESLSQLCELLSIGTEDSLSRFSVDLFVPVLVGLLSHEHNPDMMLLAARALTHLCDVLPSSCGAVVHYGAVPSLCARLLTIEYIDLAEQSLQALEKISREHPTACLRAGALMAVLSYLDFFSTGVQRVAVSIAANICRQLPSDASDFVMEAVPLLTNLLQYQDSKVVEHASVCLTRIAEASATSSEKLDVLCSYGLIPQATRLISGSNVPGSLVPQTTLSSSTYTVLIRLLSICAGGSPAAAESLLQLQISSILQKVLAGSGLTSTTSASPRSVSRPPEQLYEIVTLVNELLPTMPDTQGNPITSTSISGTSSRGAGRKYSAVTIGRVEESEQGAALEISAREMLLHNQPQLLLQFGTDLFAVLVQVYGSSVNPPVRYKCLAAINKLLYFSTSEMLRSLLIESNISSFLAGVLASKDASILLTALRIAEMLMQKLPDVFFKMFVKEGVVHAVDVLIASDQLGPPAPLLLASKLDAATSAGRVVPGPSRSRRGGLGRRKSAGNNDVAAEEACLSTSAPLPPVRSPPSAGSAKGTLRSEMQVAAIAFAKQFKETYFPRDTGIADAGVTQSLCKLKNLCSQLNCETVVEIKGKGKGKVKAAGSINEDQMVMVLSEILAELGRGDGVSTFEFIGSGVVGALLNFFSCGNTAKDNISNTALRQQALKRLKDFVTVARLPDSVSSNESAPLTLLVRKLQNALVALEQFPVVLGHAPRFSRGTYSIAGGLGALTQPLKLRLCRAFGEKSLRDYSGNIVLIDPLATLISVEDFLWPHVKYHGLTSISATSMLDASAPIAVLTSEPHISMKSRSATTFGNCTDADLDGSAITTKGKEKAVCRGAAGAHGADEQRGPETRNAAARRRAAATSIPVAKVVSECESEDEGVVLPVDFEEAVTMDEDELSDDEDEDVDEDHDEMFGEDPVPECKEDRVYDVQLGDGMEAGAMASTSKGLSQPAGGVGVVNRTAVLTSAAKTSGIRTLGSRGSLSFAAAAMAGAGINGARNSSHDRRALAANSPPKLVFSIGGKPLNRMLTIFQAVQQQANDNEDEEDQFTGSGFPLGSGRRLWGEVYTITYQRPDLSGDPIPCNGAKVANAGPSSRVVSSTEIDCSWQQAALLDSILQVELPCDFDKANSTYDILLLLRVLEALNRLAPSLYAQAAIDAFAQGKAESIEEIQVAGSLVSKEEFLSSKLTPKLARQMQDALALCSGGWPAWCHQLTQICPFLFPFETRRQYFHSTAFGLSRALQHLQQQQGADGRAARNECDLQVGRLQRQKVRVSRSRILDSAVKVMELYSGHKAVLEVEYFGEVGTGLGPTLEFYTLLSHELQRSTLDLWRTESRSVLEVDAPSTDVDMVEEDIKESLSAADHSEPSVNSTDYVYAPHGLFPRPWPPNTDRSDTKYGRVLGHFRLLGRVIAKALQDGRLLDLPLSAAFYKLVLGQELNLYDVQTIDPELGHTLLEMQALVRRKQFLEKQPGDVHEAMSALCFRGSSLEDLCLDFSLPGYPEFMLKPGGGDIMVGLESLEEYVALVVDATVKSGIAAQFDSVRAGFNQVFPLSSLQIFSEEELEYLLCGRHELWLPESLADVMKFDHGYNASSPPIQNLLEIMGEFTPDEQRSFLQFITGAPHLPPGGLAALSPKLTIVRKHPTGASGAPLGSTPPGAALGLGTMLADGDLPSVMTCANYLKLPPYSCKEVMRKRLLYAICEGQGSFDLS</sequence>
<proteinExistence type="inferred from homology"/>
<dbReference type="SUPFAM" id="SSF56204">
    <property type="entry name" value="Hect, E3 ligase catalytic domain"/>
    <property type="match status" value="1"/>
</dbReference>
<feature type="active site" description="Glycyl thioester intermediate" evidence="6">
    <location>
        <position position="1928"/>
    </location>
</feature>
<dbReference type="CDD" id="cd00078">
    <property type="entry name" value="HECTc"/>
    <property type="match status" value="1"/>
</dbReference>
<comment type="catalytic activity">
    <reaction evidence="1">
        <text>S-ubiquitinyl-[E2 ubiquitin-conjugating enzyme]-L-cysteine + [acceptor protein]-L-lysine = [E2 ubiquitin-conjugating enzyme]-L-cysteine + N(6)-ubiquitinyl-[acceptor protein]-L-lysine.</text>
        <dbReference type="EC" id="2.3.2.26"/>
    </reaction>
</comment>
<feature type="compositionally biased region" description="Basic and acidic residues" evidence="7">
    <location>
        <begin position="1"/>
        <end position="17"/>
    </location>
</feature>
<dbReference type="SMART" id="SM00119">
    <property type="entry name" value="HECTc"/>
    <property type="match status" value="1"/>
</dbReference>
<accession>A0ABP0UIU4</accession>
<evidence type="ECO:0000256" key="4">
    <source>
        <dbReference type="ARBA" id="ARBA00022679"/>
    </source>
</evidence>
<dbReference type="InterPro" id="IPR057948">
    <property type="entry name" value="TPR_TRIP12_N"/>
</dbReference>
<dbReference type="EMBL" id="OZ019896">
    <property type="protein sequence ID" value="CAK9222519.1"/>
    <property type="molecule type" value="Genomic_DNA"/>
</dbReference>
<comment type="similarity">
    <text evidence="2">Belongs to the UPL family. K-HECT subfamily.</text>
</comment>
<evidence type="ECO:0000256" key="3">
    <source>
        <dbReference type="ARBA" id="ARBA00012485"/>
    </source>
</evidence>
<evidence type="ECO:0000313" key="10">
    <source>
        <dbReference type="Proteomes" id="UP001497512"/>
    </source>
</evidence>
<dbReference type="PROSITE" id="PS50237">
    <property type="entry name" value="HECT"/>
    <property type="match status" value="1"/>
</dbReference>
<dbReference type="PANTHER" id="PTHR45670">
    <property type="entry name" value="E3 UBIQUITIN-PROTEIN LIGASE TRIP12"/>
    <property type="match status" value="1"/>
</dbReference>
<dbReference type="Pfam" id="PF25579">
    <property type="entry name" value="TPR_TRIP12_N"/>
    <property type="match status" value="1"/>
</dbReference>
<organism evidence="9 10">
    <name type="scientific">Sphagnum troendelagicum</name>
    <dbReference type="NCBI Taxonomy" id="128251"/>
    <lineage>
        <taxon>Eukaryota</taxon>
        <taxon>Viridiplantae</taxon>
        <taxon>Streptophyta</taxon>
        <taxon>Embryophyta</taxon>
        <taxon>Bryophyta</taxon>
        <taxon>Sphagnophytina</taxon>
        <taxon>Sphagnopsida</taxon>
        <taxon>Sphagnales</taxon>
        <taxon>Sphagnaceae</taxon>
        <taxon>Sphagnum</taxon>
    </lineage>
</organism>
<evidence type="ECO:0000256" key="1">
    <source>
        <dbReference type="ARBA" id="ARBA00000885"/>
    </source>
</evidence>
<feature type="compositionally biased region" description="Basic and acidic residues" evidence="7">
    <location>
        <begin position="155"/>
        <end position="177"/>
    </location>
</feature>
<feature type="region of interest" description="Disordered" evidence="7">
    <location>
        <begin position="98"/>
        <end position="177"/>
    </location>
</feature>
<dbReference type="InterPro" id="IPR011989">
    <property type="entry name" value="ARM-like"/>
</dbReference>
<evidence type="ECO:0000259" key="8">
    <source>
        <dbReference type="PROSITE" id="PS50237"/>
    </source>
</evidence>
<evidence type="ECO:0000256" key="7">
    <source>
        <dbReference type="SAM" id="MobiDB-lite"/>
    </source>
</evidence>
<evidence type="ECO:0000256" key="2">
    <source>
        <dbReference type="ARBA" id="ARBA00006331"/>
    </source>
</evidence>
<dbReference type="InterPro" id="IPR035983">
    <property type="entry name" value="Hect_E3_ubiquitin_ligase"/>
</dbReference>
<dbReference type="PANTHER" id="PTHR45670:SF1">
    <property type="entry name" value="E3 UBIQUITIN-PROTEIN LIGASE HECTD1"/>
    <property type="match status" value="1"/>
</dbReference>
<dbReference type="Gene3D" id="3.90.1750.10">
    <property type="entry name" value="Hect, E3 ligase catalytic domains"/>
    <property type="match status" value="1"/>
</dbReference>
<feature type="region of interest" description="Disordered" evidence="7">
    <location>
        <begin position="1"/>
        <end position="27"/>
    </location>
</feature>
<evidence type="ECO:0000256" key="5">
    <source>
        <dbReference type="ARBA" id="ARBA00022786"/>
    </source>
</evidence>
<dbReference type="InterPro" id="IPR045322">
    <property type="entry name" value="HECTD1/TRIP12-like"/>
</dbReference>
<protein>
    <recommendedName>
        <fullName evidence="3">HECT-type E3 ubiquitin transferase</fullName>
        <ecNumber evidence="3">2.3.2.26</ecNumber>
    </recommendedName>
</protein>
<dbReference type="InterPro" id="IPR016024">
    <property type="entry name" value="ARM-type_fold"/>
</dbReference>
<keyword evidence="10" id="KW-1185">Reference proteome</keyword>
<feature type="domain" description="HECT" evidence="8">
    <location>
        <begin position="1652"/>
        <end position="1961"/>
    </location>
</feature>
<evidence type="ECO:0000313" key="9">
    <source>
        <dbReference type="EMBL" id="CAK9222519.1"/>
    </source>
</evidence>
<dbReference type="Gene3D" id="1.25.10.10">
    <property type="entry name" value="Leucine-rich Repeat Variant"/>
    <property type="match status" value="1"/>
</dbReference>
<feature type="compositionally biased region" description="Basic residues" evidence="7">
    <location>
        <begin position="742"/>
        <end position="753"/>
    </location>
</feature>
<reference evidence="9" key="1">
    <citation type="submission" date="2024-02" db="EMBL/GenBank/DDBJ databases">
        <authorList>
            <consortium name="ELIXIR-Norway"/>
            <consortium name="Elixir Norway"/>
        </authorList>
    </citation>
    <scope>NUCLEOTIDE SEQUENCE</scope>
</reference>
<feature type="region of interest" description="Disordered" evidence="7">
    <location>
        <begin position="733"/>
        <end position="757"/>
    </location>
</feature>
<dbReference type="InterPro" id="IPR000569">
    <property type="entry name" value="HECT_dom"/>
</dbReference>
<feature type="compositionally biased region" description="Basic and acidic residues" evidence="7">
    <location>
        <begin position="133"/>
        <end position="144"/>
    </location>
</feature>
<keyword evidence="5 6" id="KW-0833">Ubl conjugation pathway</keyword>
<feature type="region of interest" description="Disordered" evidence="7">
    <location>
        <begin position="1146"/>
        <end position="1171"/>
    </location>
</feature>
<dbReference type="Proteomes" id="UP001497512">
    <property type="component" value="Chromosome 4"/>
</dbReference>
<dbReference type="SUPFAM" id="SSF48371">
    <property type="entry name" value="ARM repeat"/>
    <property type="match status" value="1"/>
</dbReference>
<dbReference type="EC" id="2.3.2.26" evidence="3"/>
<keyword evidence="4" id="KW-0808">Transferase</keyword>
<evidence type="ECO:0000256" key="6">
    <source>
        <dbReference type="PROSITE-ProRule" id="PRU00104"/>
    </source>
</evidence>